<dbReference type="InterPro" id="IPR016024">
    <property type="entry name" value="ARM-type_fold"/>
</dbReference>
<evidence type="ECO:0000313" key="8">
    <source>
        <dbReference type="Proteomes" id="UP000799118"/>
    </source>
</evidence>
<dbReference type="InterPro" id="IPR021841">
    <property type="entry name" value="VAC14_Fig4p-bd"/>
</dbReference>
<dbReference type="InterPro" id="IPR011989">
    <property type="entry name" value="ARM-like"/>
</dbReference>
<feature type="region of interest" description="Disordered" evidence="5">
    <location>
        <begin position="888"/>
        <end position="996"/>
    </location>
</feature>
<dbReference type="EMBL" id="ML769386">
    <property type="protein sequence ID" value="KAE9409890.1"/>
    <property type="molecule type" value="Genomic_DNA"/>
</dbReference>
<evidence type="ECO:0000256" key="4">
    <source>
        <dbReference type="ARBA" id="ARBA00023136"/>
    </source>
</evidence>
<evidence type="ECO:0000256" key="1">
    <source>
        <dbReference type="ARBA" id="ARBA00004308"/>
    </source>
</evidence>
<evidence type="ECO:0000256" key="5">
    <source>
        <dbReference type="SAM" id="MobiDB-lite"/>
    </source>
</evidence>
<dbReference type="SUPFAM" id="SSF48371">
    <property type="entry name" value="ARM repeat"/>
    <property type="match status" value="1"/>
</dbReference>
<dbReference type="AlphaFoldDB" id="A0A6A4IIV5"/>
<keyword evidence="3" id="KW-0677">Repeat</keyword>
<dbReference type="Pfam" id="PF11916">
    <property type="entry name" value="Vac14_Fig4_bd"/>
    <property type="match status" value="1"/>
</dbReference>
<dbReference type="GO" id="GO:0000329">
    <property type="term" value="C:fungal-type vacuole membrane"/>
    <property type="evidence" value="ECO:0007669"/>
    <property type="project" value="TreeGrafter"/>
</dbReference>
<dbReference type="InterPro" id="IPR026825">
    <property type="entry name" value="Vac14"/>
</dbReference>
<dbReference type="Pfam" id="PF12755">
    <property type="entry name" value="Vac14_Fab1_bd"/>
    <property type="match status" value="1"/>
</dbReference>
<evidence type="ECO:0000259" key="6">
    <source>
        <dbReference type="Pfam" id="PF11916"/>
    </source>
</evidence>
<evidence type="ECO:0000256" key="3">
    <source>
        <dbReference type="ARBA" id="ARBA00022737"/>
    </source>
</evidence>
<gene>
    <name evidence="7" type="ORF">BT96DRAFT_847664</name>
</gene>
<feature type="compositionally biased region" description="Polar residues" evidence="5">
    <location>
        <begin position="502"/>
        <end position="517"/>
    </location>
</feature>
<organism evidence="7 8">
    <name type="scientific">Gymnopus androsaceus JB14</name>
    <dbReference type="NCBI Taxonomy" id="1447944"/>
    <lineage>
        <taxon>Eukaryota</taxon>
        <taxon>Fungi</taxon>
        <taxon>Dikarya</taxon>
        <taxon>Basidiomycota</taxon>
        <taxon>Agaricomycotina</taxon>
        <taxon>Agaricomycetes</taxon>
        <taxon>Agaricomycetidae</taxon>
        <taxon>Agaricales</taxon>
        <taxon>Marasmiineae</taxon>
        <taxon>Omphalotaceae</taxon>
        <taxon>Gymnopus</taxon>
    </lineage>
</organism>
<feature type="compositionally biased region" description="Basic and acidic residues" evidence="5">
    <location>
        <begin position="911"/>
        <end position="923"/>
    </location>
</feature>
<feature type="compositionally biased region" description="Basic residues" evidence="5">
    <location>
        <begin position="986"/>
        <end position="996"/>
    </location>
</feature>
<dbReference type="GO" id="GO:0010008">
    <property type="term" value="C:endosome membrane"/>
    <property type="evidence" value="ECO:0007669"/>
    <property type="project" value="TreeGrafter"/>
</dbReference>
<proteinExistence type="inferred from homology"/>
<accession>A0A6A4IIV5</accession>
<dbReference type="OrthoDB" id="5574975at2759"/>
<dbReference type="Proteomes" id="UP000799118">
    <property type="component" value="Unassembled WGS sequence"/>
</dbReference>
<reference evidence="7" key="1">
    <citation type="journal article" date="2019" name="Environ. Microbiol.">
        <title>Fungal ecological strategies reflected in gene transcription - a case study of two litter decomposers.</title>
        <authorList>
            <person name="Barbi F."/>
            <person name="Kohler A."/>
            <person name="Barry K."/>
            <person name="Baskaran P."/>
            <person name="Daum C."/>
            <person name="Fauchery L."/>
            <person name="Ihrmark K."/>
            <person name="Kuo A."/>
            <person name="LaButti K."/>
            <person name="Lipzen A."/>
            <person name="Morin E."/>
            <person name="Grigoriev I.V."/>
            <person name="Henrissat B."/>
            <person name="Lindahl B."/>
            <person name="Martin F."/>
        </authorList>
    </citation>
    <scope>NUCLEOTIDE SEQUENCE</scope>
    <source>
        <strain evidence="7">JB14</strain>
    </source>
</reference>
<feature type="compositionally biased region" description="Low complexity" evidence="5">
    <location>
        <begin position="485"/>
        <end position="496"/>
    </location>
</feature>
<dbReference type="Gene3D" id="1.25.10.10">
    <property type="entry name" value="Leucine-rich Repeat Variant"/>
    <property type="match status" value="3"/>
</dbReference>
<dbReference type="PANTHER" id="PTHR16023">
    <property type="entry name" value="TAX1 BINDING PROTEIN-RELATED"/>
    <property type="match status" value="1"/>
</dbReference>
<comment type="subcellular location">
    <subcellularLocation>
        <location evidence="1">Endomembrane system</location>
    </subcellularLocation>
</comment>
<dbReference type="GO" id="GO:0070772">
    <property type="term" value="C:PAS complex"/>
    <property type="evidence" value="ECO:0007669"/>
    <property type="project" value="InterPro"/>
</dbReference>
<sequence length="996" mass="111071">MDAVPKLLIDKIYEKRKAAALELEKQVRECHQQGDDRRISQIIDQLVDMFSNPNNALHVRNGGLIGLAATAIALGVDVAPYMDKFVYHVLDCFVDPENRIRYFSAECLYNIAKVSKGEVLVYFNEIFDALSKLAADSELSVKNGAELLDRLLKDIVAESASVYIPIHESEKIHEEGQGVLVPHPVPGDDPYSAKKAFSLAHFIPLLRERIYVVSPFTRSYLVSWITVLDSVPELELISYLPEFFEGLLKYLSDPTEDVRVATEVLLADFLREIRDVSVVRKRTEKLARAAHSAGDADSINPSESSQNAEYPITYSPERATFFPDRDDNRYTDTELKDDHGSVTDVDIRDTGSWVPGQGVRIDFPSIVEILIEQLDVDHDEIQQSTALRWLADFISFAPEVMVPFTPRLIPAILPNLAHHVTMIQNSAVRTNKLLLNVIQNLPSPPEMPVRPQEKPPSSRIQPSPTPTSTAATTTSSSRQSTMGKDPSSSRDVSSPDMAAESASPTPVTVNSASTSGISLVRPRGSSGVDLSMTPRMAVAELPPTSRPQSPVSVLSHSGQNLQASITEEPDVFDYQATVTELTVQFLSEFEETRVAALKWLIMLHQKAPKKILAMDDGTFPALLKTLSDSSEEVIKHDLQLLAQISSSSEETYFKAFMMNLLELFSTDRRLLETRGSLIIRQLCLNLNTERIYKAFAEILEKEDDLEFASVIVQKLNIILITSPELADFRKRLKSLETRQDGQALFTTLYRSWCHNAVAVFSLCLLAQAYEHASNLLYIFADLEITVPMLVQIDKLVQLIESPVFTYIRLQLLEPERYPHLFKCLYGLLMLLPQSSAFVSLRNRLNAVNSAGFLHIAPKPTVGPLSSRSKLVRDEIKWQELLQHFRSVQSKHEKSRRQALGTDMTSFSSFPEFDRQSDQSERVGRPTTNSRPGMRRKVTGEMSVNTTSPPGPGPLSRGPVLSPLNPRARGPSGATNPAAAITQQGQKGRRTISLTRK</sequence>
<feature type="region of interest" description="Disordered" evidence="5">
    <location>
        <begin position="441"/>
        <end position="530"/>
    </location>
</feature>
<name>A0A6A4IIV5_9AGAR</name>
<protein>
    <submittedName>
        <fullName evidence="7">ARM repeat-containing protein</fullName>
    </submittedName>
</protein>
<dbReference type="PANTHER" id="PTHR16023:SF0">
    <property type="entry name" value="PROTEIN VAC14 HOMOLOG"/>
    <property type="match status" value="1"/>
</dbReference>
<dbReference type="GO" id="GO:0006661">
    <property type="term" value="P:phosphatidylinositol biosynthetic process"/>
    <property type="evidence" value="ECO:0007669"/>
    <property type="project" value="InterPro"/>
</dbReference>
<keyword evidence="4" id="KW-0472">Membrane</keyword>
<evidence type="ECO:0000256" key="2">
    <source>
        <dbReference type="ARBA" id="ARBA00010225"/>
    </source>
</evidence>
<keyword evidence="8" id="KW-1185">Reference proteome</keyword>
<comment type="similarity">
    <text evidence="2">Belongs to the VAC14 family.</text>
</comment>
<feature type="domain" description="Vacuolar protein 14 C-terminal Fig4-binding" evidence="6">
    <location>
        <begin position="669"/>
        <end position="847"/>
    </location>
</feature>
<feature type="compositionally biased region" description="Low complexity" evidence="5">
    <location>
        <begin position="953"/>
        <end position="963"/>
    </location>
</feature>
<feature type="compositionally biased region" description="Low complexity" evidence="5">
    <location>
        <begin position="466"/>
        <end position="477"/>
    </location>
</feature>
<evidence type="ECO:0000313" key="7">
    <source>
        <dbReference type="EMBL" id="KAE9409890.1"/>
    </source>
</evidence>